<dbReference type="EnsemblPlants" id="Zm00001eb304030_T001">
    <property type="protein sequence ID" value="Zm00001eb304030_P001"/>
    <property type="gene ID" value="Zm00001eb304030"/>
</dbReference>
<reference evidence="2" key="3">
    <citation type="submission" date="2021-05" db="UniProtKB">
        <authorList>
            <consortium name="EnsemblPlants"/>
        </authorList>
    </citation>
    <scope>IDENTIFICATION</scope>
    <source>
        <strain evidence="2">cv. B73</strain>
    </source>
</reference>
<evidence type="ECO:0000256" key="1">
    <source>
        <dbReference type="SAM" id="MobiDB-lite"/>
    </source>
</evidence>
<proteinExistence type="predicted"/>
<reference evidence="2" key="2">
    <citation type="submission" date="2019-07" db="EMBL/GenBank/DDBJ databases">
        <authorList>
            <person name="Seetharam A."/>
            <person name="Woodhouse M."/>
            <person name="Cannon E."/>
        </authorList>
    </citation>
    <scope>NUCLEOTIDE SEQUENCE [LARGE SCALE GENOMIC DNA]</scope>
    <source>
        <strain evidence="2">cv. B73</strain>
    </source>
</reference>
<feature type="compositionally biased region" description="Acidic residues" evidence="1">
    <location>
        <begin position="1"/>
        <end position="18"/>
    </location>
</feature>
<dbReference type="Gramene" id="Zm00001eb304030_T001">
    <property type="protein sequence ID" value="Zm00001eb304030_P001"/>
    <property type="gene ID" value="Zm00001eb304030"/>
</dbReference>
<name>A0A804Q618_MAIZE</name>
<sequence length="57" mass="6306">MYGEDDDEDKDDEDDDDYDTKTKGAAGGGRAAANDLLSASRSECYTLNIGMHWLWSN</sequence>
<reference evidence="3" key="1">
    <citation type="submission" date="2015-12" db="EMBL/GenBank/DDBJ databases">
        <title>Update maize B73 reference genome by single molecule sequencing technologies.</title>
        <authorList>
            <consortium name="Maize Genome Sequencing Project"/>
            <person name="Ware D."/>
        </authorList>
    </citation>
    <scope>NUCLEOTIDE SEQUENCE [LARGE SCALE GENOMIC DNA]</scope>
    <source>
        <strain evidence="3">cv. B73</strain>
    </source>
</reference>
<evidence type="ECO:0000313" key="2">
    <source>
        <dbReference type="EnsemblPlants" id="Zm00001eb304030_P001"/>
    </source>
</evidence>
<dbReference type="Proteomes" id="UP000007305">
    <property type="component" value="Chromosome 7"/>
</dbReference>
<evidence type="ECO:0000313" key="3">
    <source>
        <dbReference type="Proteomes" id="UP000007305"/>
    </source>
</evidence>
<keyword evidence="3" id="KW-1185">Reference proteome</keyword>
<dbReference type="InParanoid" id="A0A804Q618"/>
<organism evidence="2 3">
    <name type="scientific">Zea mays</name>
    <name type="common">Maize</name>
    <dbReference type="NCBI Taxonomy" id="4577"/>
    <lineage>
        <taxon>Eukaryota</taxon>
        <taxon>Viridiplantae</taxon>
        <taxon>Streptophyta</taxon>
        <taxon>Embryophyta</taxon>
        <taxon>Tracheophyta</taxon>
        <taxon>Spermatophyta</taxon>
        <taxon>Magnoliopsida</taxon>
        <taxon>Liliopsida</taxon>
        <taxon>Poales</taxon>
        <taxon>Poaceae</taxon>
        <taxon>PACMAD clade</taxon>
        <taxon>Panicoideae</taxon>
        <taxon>Andropogonodae</taxon>
        <taxon>Andropogoneae</taxon>
        <taxon>Tripsacinae</taxon>
        <taxon>Zea</taxon>
    </lineage>
</organism>
<feature type="region of interest" description="Disordered" evidence="1">
    <location>
        <begin position="1"/>
        <end position="33"/>
    </location>
</feature>
<protein>
    <submittedName>
        <fullName evidence="2">Uncharacterized protein</fullName>
    </submittedName>
</protein>
<dbReference type="AlphaFoldDB" id="A0A804Q618"/>
<accession>A0A804Q618</accession>